<protein>
    <submittedName>
        <fullName evidence="1">Uncharacterized protein</fullName>
    </submittedName>
</protein>
<reference evidence="1" key="2">
    <citation type="journal article" date="2021" name="PeerJ">
        <title>Extensive microbial diversity within the chicken gut microbiome revealed by metagenomics and culture.</title>
        <authorList>
            <person name="Gilroy R."/>
            <person name="Ravi A."/>
            <person name="Getino M."/>
            <person name="Pursley I."/>
            <person name="Horton D.L."/>
            <person name="Alikhan N.F."/>
            <person name="Baker D."/>
            <person name="Gharbi K."/>
            <person name="Hall N."/>
            <person name="Watson M."/>
            <person name="Adriaenssens E.M."/>
            <person name="Foster-Nyarko E."/>
            <person name="Jarju S."/>
            <person name="Secka A."/>
            <person name="Antonio M."/>
            <person name="Oren A."/>
            <person name="Chaudhuri R.R."/>
            <person name="La Ragione R."/>
            <person name="Hildebrand F."/>
            <person name="Pallen M.J."/>
        </authorList>
    </citation>
    <scope>NUCLEOTIDE SEQUENCE</scope>
    <source>
        <strain evidence="1">11159</strain>
    </source>
</reference>
<comment type="caution">
    <text evidence="1">The sequence shown here is derived from an EMBL/GenBank/DDBJ whole genome shotgun (WGS) entry which is preliminary data.</text>
</comment>
<reference evidence="1" key="1">
    <citation type="submission" date="2020-10" db="EMBL/GenBank/DDBJ databases">
        <authorList>
            <person name="Gilroy R."/>
        </authorList>
    </citation>
    <scope>NUCLEOTIDE SEQUENCE</scope>
    <source>
        <strain evidence="1">11159</strain>
    </source>
</reference>
<dbReference type="AlphaFoldDB" id="A0A9D9DHT5"/>
<evidence type="ECO:0000313" key="1">
    <source>
        <dbReference type="EMBL" id="MBO8426975.1"/>
    </source>
</evidence>
<sequence>MARVKTLSVNHPLAKELGKFPNFDKSGSVIGMKKLYYGKDALLVKCGNYIYNVSSEPSIYAEAD</sequence>
<name>A0A9D9DHT5_9BACL</name>
<organism evidence="1 2">
    <name type="scientific">Candidatus Onthovivens merdipullorum</name>
    <dbReference type="NCBI Taxonomy" id="2840889"/>
    <lineage>
        <taxon>Bacteria</taxon>
        <taxon>Bacillati</taxon>
        <taxon>Bacillota</taxon>
        <taxon>Bacilli</taxon>
        <taxon>Bacillales</taxon>
        <taxon>Candidatus Onthovivens</taxon>
    </lineage>
</organism>
<gene>
    <name evidence="1" type="ORF">IAC58_00185</name>
</gene>
<dbReference type="Proteomes" id="UP000823613">
    <property type="component" value="Unassembled WGS sequence"/>
</dbReference>
<dbReference type="EMBL" id="JADIMY010000002">
    <property type="protein sequence ID" value="MBO8426975.1"/>
    <property type="molecule type" value="Genomic_DNA"/>
</dbReference>
<proteinExistence type="predicted"/>
<accession>A0A9D9DHT5</accession>
<evidence type="ECO:0000313" key="2">
    <source>
        <dbReference type="Proteomes" id="UP000823613"/>
    </source>
</evidence>